<dbReference type="EMBL" id="KV454294">
    <property type="protein sequence ID" value="ODQ73280.1"/>
    <property type="molecule type" value="Genomic_DNA"/>
</dbReference>
<dbReference type="GO" id="GO:0033550">
    <property type="term" value="F:MAP kinase tyrosine phosphatase activity"/>
    <property type="evidence" value="ECO:0007669"/>
    <property type="project" value="TreeGrafter"/>
</dbReference>
<feature type="domain" description="Tyrosine specific protein phosphatases" evidence="7">
    <location>
        <begin position="313"/>
        <end position="371"/>
    </location>
</feature>
<dbReference type="PROSITE" id="PS00383">
    <property type="entry name" value="TYR_PHOSPHATASE_1"/>
    <property type="match status" value="1"/>
</dbReference>
<feature type="compositionally biased region" description="Low complexity" evidence="5">
    <location>
        <begin position="244"/>
        <end position="258"/>
    </location>
</feature>
<keyword evidence="3" id="KW-0378">Hydrolase</keyword>
<dbReference type="AlphaFoldDB" id="A0A1E3Q6P2"/>
<dbReference type="CDD" id="cd14521">
    <property type="entry name" value="DSP_fungal_SDP1-like"/>
    <property type="match status" value="1"/>
</dbReference>
<protein>
    <recommendedName>
        <fullName evidence="2">protein-tyrosine-phosphatase</fullName>
        <ecNumber evidence="2">3.1.3.48</ecNumber>
    </recommendedName>
</protein>
<dbReference type="GO" id="GO:0008330">
    <property type="term" value="F:protein tyrosine/threonine phosphatase activity"/>
    <property type="evidence" value="ECO:0007669"/>
    <property type="project" value="TreeGrafter"/>
</dbReference>
<dbReference type="GO" id="GO:0005634">
    <property type="term" value="C:nucleus"/>
    <property type="evidence" value="ECO:0007669"/>
    <property type="project" value="TreeGrafter"/>
</dbReference>
<dbReference type="Proteomes" id="UP000094385">
    <property type="component" value="Unassembled WGS sequence"/>
</dbReference>
<evidence type="ECO:0000256" key="5">
    <source>
        <dbReference type="SAM" id="MobiDB-lite"/>
    </source>
</evidence>
<evidence type="ECO:0000256" key="2">
    <source>
        <dbReference type="ARBA" id="ARBA00013064"/>
    </source>
</evidence>
<evidence type="ECO:0000313" key="8">
    <source>
        <dbReference type="EMBL" id="ODQ73280.1"/>
    </source>
</evidence>
<dbReference type="GO" id="GO:0043409">
    <property type="term" value="P:negative regulation of MAPK cascade"/>
    <property type="evidence" value="ECO:0007669"/>
    <property type="project" value="TreeGrafter"/>
</dbReference>
<evidence type="ECO:0000313" key="9">
    <source>
        <dbReference type="Proteomes" id="UP000094385"/>
    </source>
</evidence>
<evidence type="ECO:0000256" key="4">
    <source>
        <dbReference type="ARBA" id="ARBA00022912"/>
    </source>
</evidence>
<name>A0A1E3Q6P2_LIPST</name>
<organism evidence="8 9">
    <name type="scientific">Lipomyces starkeyi NRRL Y-11557</name>
    <dbReference type="NCBI Taxonomy" id="675824"/>
    <lineage>
        <taxon>Eukaryota</taxon>
        <taxon>Fungi</taxon>
        <taxon>Dikarya</taxon>
        <taxon>Ascomycota</taxon>
        <taxon>Saccharomycotina</taxon>
        <taxon>Lipomycetes</taxon>
        <taxon>Lipomycetales</taxon>
        <taxon>Lipomycetaceae</taxon>
        <taxon>Lipomyces</taxon>
    </lineage>
</organism>
<dbReference type="InterPro" id="IPR016130">
    <property type="entry name" value="Tyr_Pase_AS"/>
</dbReference>
<dbReference type="PANTHER" id="PTHR10159:SF519">
    <property type="entry name" value="DUAL SPECIFICITY PROTEIN PHOSPHATASE MPK3"/>
    <property type="match status" value="1"/>
</dbReference>
<dbReference type="PROSITE" id="PS50056">
    <property type="entry name" value="TYR_PHOSPHATASE_2"/>
    <property type="match status" value="1"/>
</dbReference>
<evidence type="ECO:0000256" key="1">
    <source>
        <dbReference type="ARBA" id="ARBA00008601"/>
    </source>
</evidence>
<dbReference type="InterPro" id="IPR029021">
    <property type="entry name" value="Prot-tyrosine_phosphatase-like"/>
</dbReference>
<comment type="similarity">
    <text evidence="1">Belongs to the protein-tyrosine phosphatase family. Non-receptor class dual specificity subfamily.</text>
</comment>
<dbReference type="GO" id="GO:0017017">
    <property type="term" value="F:MAP kinase tyrosine/serine/threonine phosphatase activity"/>
    <property type="evidence" value="ECO:0007669"/>
    <property type="project" value="TreeGrafter"/>
</dbReference>
<evidence type="ECO:0000259" key="7">
    <source>
        <dbReference type="PROSITE" id="PS50056"/>
    </source>
</evidence>
<dbReference type="OrthoDB" id="426001at2759"/>
<dbReference type="InterPro" id="IPR000340">
    <property type="entry name" value="Dual-sp_phosphatase_cat-dom"/>
</dbReference>
<sequence>MLLQGLAIFGELVQFDAPMLYSLTFLTSFYIKQQYSTLQTIETADAIFAVAPALLAQPPPHITSPLTSTSVISTGLPRPESLYTPTRSASVSSPFGFPLSSSSLSSSRRRPANLVVSLPPLPYQVHESTYPKTAAADRLYFPTSITTNTSSAGLYTPIESPMTTAFPFTSIYGSDNDDINVAKAYPSGPVEVYADNIFLYSEPSICIASQFDVVINVAREVSNPFADRASLSEPVPLETDTDMSLSPPSITSSDLSSPVSPVSIVQQPIPQRNPQSADSALHDQCCCVSDNDLKTPEYISIPWEHTSRLTPDLPYLTSVMARRASEGKKILVHCQCGVSRSASLVVAFVMKERGWDLNHAYAWVKRKAPAIGPNMGLIYQLMEWGRILNGADHVDLTPREEDEDFVGNA</sequence>
<keyword evidence="4" id="KW-0904">Protein phosphatase</keyword>
<dbReference type="Pfam" id="PF00782">
    <property type="entry name" value="DSPc"/>
    <property type="match status" value="1"/>
</dbReference>
<dbReference type="PROSITE" id="PS50054">
    <property type="entry name" value="TYR_PHOSPHATASE_DUAL"/>
    <property type="match status" value="1"/>
</dbReference>
<gene>
    <name evidence="8" type="ORF">LIPSTDRAFT_63562</name>
</gene>
<dbReference type="GO" id="GO:0005829">
    <property type="term" value="C:cytosol"/>
    <property type="evidence" value="ECO:0007669"/>
    <property type="project" value="TreeGrafter"/>
</dbReference>
<dbReference type="PANTHER" id="PTHR10159">
    <property type="entry name" value="DUAL SPECIFICITY PROTEIN PHOSPHATASE"/>
    <property type="match status" value="1"/>
</dbReference>
<dbReference type="SMART" id="SM00195">
    <property type="entry name" value="DSPc"/>
    <property type="match status" value="1"/>
</dbReference>
<dbReference type="InterPro" id="IPR020422">
    <property type="entry name" value="TYR_PHOSPHATASE_DUAL_dom"/>
</dbReference>
<feature type="region of interest" description="Disordered" evidence="5">
    <location>
        <begin position="232"/>
        <end position="258"/>
    </location>
</feature>
<accession>A0A1E3Q6P2</accession>
<evidence type="ECO:0000256" key="3">
    <source>
        <dbReference type="ARBA" id="ARBA00022801"/>
    </source>
</evidence>
<dbReference type="SUPFAM" id="SSF52799">
    <property type="entry name" value="(Phosphotyrosine protein) phosphatases II"/>
    <property type="match status" value="1"/>
</dbReference>
<dbReference type="Gene3D" id="3.90.190.10">
    <property type="entry name" value="Protein tyrosine phosphatase superfamily"/>
    <property type="match status" value="1"/>
</dbReference>
<evidence type="ECO:0000259" key="6">
    <source>
        <dbReference type="PROSITE" id="PS50054"/>
    </source>
</evidence>
<proteinExistence type="inferred from homology"/>
<keyword evidence="9" id="KW-1185">Reference proteome</keyword>
<dbReference type="InterPro" id="IPR000387">
    <property type="entry name" value="Tyr_Pase_dom"/>
</dbReference>
<dbReference type="STRING" id="675824.A0A1E3Q6P2"/>
<reference evidence="8 9" key="1">
    <citation type="journal article" date="2016" name="Proc. Natl. Acad. Sci. U.S.A.">
        <title>Comparative genomics of biotechnologically important yeasts.</title>
        <authorList>
            <person name="Riley R."/>
            <person name="Haridas S."/>
            <person name="Wolfe K.H."/>
            <person name="Lopes M.R."/>
            <person name="Hittinger C.T."/>
            <person name="Goeker M."/>
            <person name="Salamov A.A."/>
            <person name="Wisecaver J.H."/>
            <person name="Long T.M."/>
            <person name="Calvey C.H."/>
            <person name="Aerts A.L."/>
            <person name="Barry K.W."/>
            <person name="Choi C."/>
            <person name="Clum A."/>
            <person name="Coughlan A.Y."/>
            <person name="Deshpande S."/>
            <person name="Douglass A.P."/>
            <person name="Hanson S.J."/>
            <person name="Klenk H.-P."/>
            <person name="LaButti K.M."/>
            <person name="Lapidus A."/>
            <person name="Lindquist E.A."/>
            <person name="Lipzen A.M."/>
            <person name="Meier-Kolthoff J.P."/>
            <person name="Ohm R.A."/>
            <person name="Otillar R.P."/>
            <person name="Pangilinan J.L."/>
            <person name="Peng Y."/>
            <person name="Rokas A."/>
            <person name="Rosa C.A."/>
            <person name="Scheuner C."/>
            <person name="Sibirny A.A."/>
            <person name="Slot J.C."/>
            <person name="Stielow J.B."/>
            <person name="Sun H."/>
            <person name="Kurtzman C.P."/>
            <person name="Blackwell M."/>
            <person name="Grigoriev I.V."/>
            <person name="Jeffries T.W."/>
        </authorList>
    </citation>
    <scope>NUCLEOTIDE SEQUENCE [LARGE SCALE GENOMIC DNA]</scope>
    <source>
        <strain evidence="8 9">NRRL Y-11557</strain>
    </source>
</reference>
<feature type="domain" description="Tyrosine-protein phosphatase" evidence="6">
    <location>
        <begin position="188"/>
        <end position="390"/>
    </location>
</feature>
<dbReference type="EC" id="3.1.3.48" evidence="2"/>